<organism evidence="1 2">
    <name type="scientific">Trifolium medium</name>
    <dbReference type="NCBI Taxonomy" id="97028"/>
    <lineage>
        <taxon>Eukaryota</taxon>
        <taxon>Viridiplantae</taxon>
        <taxon>Streptophyta</taxon>
        <taxon>Embryophyta</taxon>
        <taxon>Tracheophyta</taxon>
        <taxon>Spermatophyta</taxon>
        <taxon>Magnoliopsida</taxon>
        <taxon>eudicotyledons</taxon>
        <taxon>Gunneridae</taxon>
        <taxon>Pentapetalae</taxon>
        <taxon>rosids</taxon>
        <taxon>fabids</taxon>
        <taxon>Fabales</taxon>
        <taxon>Fabaceae</taxon>
        <taxon>Papilionoideae</taxon>
        <taxon>50 kb inversion clade</taxon>
        <taxon>NPAAA clade</taxon>
        <taxon>Hologalegina</taxon>
        <taxon>IRL clade</taxon>
        <taxon>Trifolieae</taxon>
        <taxon>Trifolium</taxon>
    </lineage>
</organism>
<evidence type="ECO:0000313" key="1">
    <source>
        <dbReference type="EMBL" id="MCI37045.1"/>
    </source>
</evidence>
<accession>A0A392RNB3</accession>
<comment type="caution">
    <text evidence="1">The sequence shown here is derived from an EMBL/GenBank/DDBJ whole genome shotgun (WGS) entry which is preliminary data.</text>
</comment>
<dbReference type="AlphaFoldDB" id="A0A392RNB3"/>
<feature type="non-terminal residue" evidence="1">
    <location>
        <position position="114"/>
    </location>
</feature>
<protein>
    <submittedName>
        <fullName evidence="1">Uncharacterized protein</fullName>
    </submittedName>
</protein>
<reference evidence="1 2" key="1">
    <citation type="journal article" date="2018" name="Front. Plant Sci.">
        <title>Red Clover (Trifolium pratense) and Zigzag Clover (T. medium) - A Picture of Genomic Similarities and Differences.</title>
        <authorList>
            <person name="Dluhosova J."/>
            <person name="Istvanek J."/>
            <person name="Nedelnik J."/>
            <person name="Repkova J."/>
        </authorList>
    </citation>
    <scope>NUCLEOTIDE SEQUENCE [LARGE SCALE GENOMIC DNA]</scope>
    <source>
        <strain evidence="2">cv. 10/8</strain>
        <tissue evidence="1">Leaf</tissue>
    </source>
</reference>
<name>A0A392RNB3_9FABA</name>
<sequence>MNCNRSLDSTLRYFHYKPGSQHFPLWISSPVLLPFPWIQPPAPIRQHELTVVFPTCWIFLFSSRDLSQIVQAKVPLSDKADDGFARFGIDEFSKKCFDAIDSIWVLLKKSKRDL</sequence>
<proteinExistence type="predicted"/>
<evidence type="ECO:0000313" key="2">
    <source>
        <dbReference type="Proteomes" id="UP000265520"/>
    </source>
</evidence>
<dbReference type="EMBL" id="LXQA010240189">
    <property type="protein sequence ID" value="MCI37045.1"/>
    <property type="molecule type" value="Genomic_DNA"/>
</dbReference>
<dbReference type="Proteomes" id="UP000265520">
    <property type="component" value="Unassembled WGS sequence"/>
</dbReference>
<keyword evidence="2" id="KW-1185">Reference proteome</keyword>